<organism evidence="1">
    <name type="scientific">Rhizophora mucronata</name>
    <name type="common">Asiatic mangrove</name>
    <dbReference type="NCBI Taxonomy" id="61149"/>
    <lineage>
        <taxon>Eukaryota</taxon>
        <taxon>Viridiplantae</taxon>
        <taxon>Streptophyta</taxon>
        <taxon>Embryophyta</taxon>
        <taxon>Tracheophyta</taxon>
        <taxon>Spermatophyta</taxon>
        <taxon>Magnoliopsida</taxon>
        <taxon>eudicotyledons</taxon>
        <taxon>Gunneridae</taxon>
        <taxon>Pentapetalae</taxon>
        <taxon>rosids</taxon>
        <taxon>fabids</taxon>
        <taxon>Malpighiales</taxon>
        <taxon>Rhizophoraceae</taxon>
        <taxon>Rhizophora</taxon>
    </lineage>
</organism>
<sequence length="51" mass="5857">MELTIWGRPTTKGNIATTHFPLQWQLFCLGHMKMILIMQRTLSILVKVGTT</sequence>
<dbReference type="AlphaFoldDB" id="A0A2P2JUY0"/>
<accession>A0A2P2JUY0</accession>
<proteinExistence type="predicted"/>
<name>A0A2P2JUY0_RHIMU</name>
<reference evidence="1" key="1">
    <citation type="submission" date="2018-02" db="EMBL/GenBank/DDBJ databases">
        <title>Rhizophora mucronata_Transcriptome.</title>
        <authorList>
            <person name="Meera S.P."/>
            <person name="Sreeshan A."/>
            <person name="Augustine A."/>
        </authorList>
    </citation>
    <scope>NUCLEOTIDE SEQUENCE</scope>
    <source>
        <tissue evidence="1">Leaf</tissue>
    </source>
</reference>
<protein>
    <submittedName>
        <fullName evidence="1">Uncharacterized protein MANES_04G093100</fullName>
    </submittedName>
</protein>
<dbReference type="EMBL" id="GGEC01016789">
    <property type="protein sequence ID" value="MBW97272.1"/>
    <property type="molecule type" value="Transcribed_RNA"/>
</dbReference>
<evidence type="ECO:0000313" key="1">
    <source>
        <dbReference type="EMBL" id="MBW97272.1"/>
    </source>
</evidence>